<keyword evidence="1" id="KW-0521">NADP</keyword>
<proteinExistence type="predicted"/>
<organism evidence="3 4">
    <name type="scientific">Paenibacillus hexagrammi</name>
    <dbReference type="NCBI Taxonomy" id="2908839"/>
    <lineage>
        <taxon>Bacteria</taxon>
        <taxon>Bacillati</taxon>
        <taxon>Bacillota</taxon>
        <taxon>Bacilli</taxon>
        <taxon>Bacillales</taxon>
        <taxon>Paenibacillaceae</taxon>
        <taxon>Paenibacillus</taxon>
    </lineage>
</organism>
<dbReference type="EMBL" id="CP090978">
    <property type="protein sequence ID" value="UJF32585.1"/>
    <property type="molecule type" value="Genomic_DNA"/>
</dbReference>
<protein>
    <submittedName>
        <fullName evidence="3">SDR family oxidoreductase</fullName>
    </submittedName>
</protein>
<dbReference type="PRINTS" id="PR00081">
    <property type="entry name" value="GDHRDH"/>
</dbReference>
<evidence type="ECO:0000313" key="3">
    <source>
        <dbReference type="EMBL" id="UJF32585.1"/>
    </source>
</evidence>
<accession>A0ABY3SGJ9</accession>
<gene>
    <name evidence="3" type="ORF">L0M14_23520</name>
</gene>
<evidence type="ECO:0000256" key="1">
    <source>
        <dbReference type="ARBA" id="ARBA00022857"/>
    </source>
</evidence>
<keyword evidence="4" id="KW-1185">Reference proteome</keyword>
<dbReference type="Proteomes" id="UP001649230">
    <property type="component" value="Chromosome"/>
</dbReference>
<dbReference type="PANTHER" id="PTHR43544">
    <property type="entry name" value="SHORT-CHAIN DEHYDROGENASE/REDUCTASE"/>
    <property type="match status" value="1"/>
</dbReference>
<dbReference type="Gene3D" id="3.40.50.720">
    <property type="entry name" value="NAD(P)-binding Rossmann-like Domain"/>
    <property type="match status" value="1"/>
</dbReference>
<dbReference type="SUPFAM" id="SSF51735">
    <property type="entry name" value="NAD(P)-binding Rossmann-fold domains"/>
    <property type="match status" value="1"/>
</dbReference>
<keyword evidence="2" id="KW-0560">Oxidoreductase</keyword>
<name>A0ABY3SGJ9_9BACL</name>
<evidence type="ECO:0000256" key="2">
    <source>
        <dbReference type="ARBA" id="ARBA00023002"/>
    </source>
</evidence>
<dbReference type="InterPro" id="IPR051468">
    <property type="entry name" value="Fungal_SecMetab_SDRs"/>
</dbReference>
<evidence type="ECO:0000313" key="4">
    <source>
        <dbReference type="Proteomes" id="UP001649230"/>
    </source>
</evidence>
<dbReference type="InterPro" id="IPR036291">
    <property type="entry name" value="NAD(P)-bd_dom_sf"/>
</dbReference>
<dbReference type="CDD" id="cd05325">
    <property type="entry name" value="carb_red_sniffer_like_SDR_c"/>
    <property type="match status" value="1"/>
</dbReference>
<dbReference type="RefSeq" id="WP_235118933.1">
    <property type="nucleotide sequence ID" value="NZ_CP090978.1"/>
</dbReference>
<sequence>MNIFITGANRGLGFALAKLAVERGYTVYAGARDPLAAGQLQELQKENSARIKPVALDVTSEESVAAAAQVLKEEGVSLHAIINNAAVLLGRSVPIEQLALSDVTDSFAVNLFGPMLVAKHFLPLLVKDSKSSFINISSEAGSTAGAYGGDYPYALTKAALNYFSLQIKRSLQAEGVQVYAVHPGWIQTDMGGAAAPGDPYAAAKGILDLMDRKVVPAHDQVFVDHTGEAMPL</sequence>
<reference evidence="3 4" key="1">
    <citation type="journal article" date="2024" name="Int. J. Syst. Evol. Microbiol.">
        <title>Paenibacillus hexagrammi sp. nov., a novel bacterium isolated from the gut content of Hexagrammos agrammus.</title>
        <authorList>
            <person name="Jung H.K."/>
            <person name="Kim D.G."/>
            <person name="Zin H."/>
            <person name="Park J."/>
            <person name="Jung H."/>
            <person name="Kim Y.O."/>
            <person name="Kong H.J."/>
            <person name="Kim J.W."/>
            <person name="Kim Y.S."/>
        </authorList>
    </citation>
    <scope>NUCLEOTIDE SEQUENCE [LARGE SCALE GENOMIC DNA]</scope>
    <source>
        <strain evidence="3 4">YPD9-1</strain>
    </source>
</reference>
<dbReference type="PANTHER" id="PTHR43544:SF7">
    <property type="entry name" value="NADB-LER2"/>
    <property type="match status" value="1"/>
</dbReference>
<dbReference type="Pfam" id="PF00106">
    <property type="entry name" value="adh_short"/>
    <property type="match status" value="1"/>
</dbReference>
<dbReference type="InterPro" id="IPR002347">
    <property type="entry name" value="SDR_fam"/>
</dbReference>